<comment type="caution">
    <text evidence="1">The sequence shown here is derived from an EMBL/GenBank/DDBJ whole genome shotgun (WGS) entry which is preliminary data.</text>
</comment>
<proteinExistence type="predicted"/>
<organism evidence="1 2">
    <name type="scientific">Candidatus Thiomargarita nelsonii</name>
    <dbReference type="NCBI Taxonomy" id="1003181"/>
    <lineage>
        <taxon>Bacteria</taxon>
        <taxon>Pseudomonadati</taxon>
        <taxon>Pseudomonadota</taxon>
        <taxon>Gammaproteobacteria</taxon>
        <taxon>Thiotrichales</taxon>
        <taxon>Thiotrichaceae</taxon>
        <taxon>Thiomargarita</taxon>
    </lineage>
</organism>
<gene>
    <name evidence="1" type="ORF">PN36_03470</name>
</gene>
<evidence type="ECO:0000313" key="1">
    <source>
        <dbReference type="EMBL" id="KHD11019.1"/>
    </source>
</evidence>
<sequence length="98" mass="10902">MLIYKAMYKFLDEGIHAEVLDFPGTITFANNLAEARQLLGSALVDMAETNMMQGEPLPQPNPSCTDPEADLEEPIYLLLTATPRVQVVPKENIYYEAA</sequence>
<keyword evidence="2" id="KW-1185">Reference proteome</keyword>
<dbReference type="Proteomes" id="UP000030428">
    <property type="component" value="Unassembled WGS sequence"/>
</dbReference>
<evidence type="ECO:0008006" key="3">
    <source>
        <dbReference type="Google" id="ProtNLM"/>
    </source>
</evidence>
<dbReference type="SUPFAM" id="SSF143100">
    <property type="entry name" value="TTHA1013/TTHA0281-like"/>
    <property type="match status" value="1"/>
</dbReference>
<name>A0A0A6P975_9GAMM</name>
<dbReference type="AlphaFoldDB" id="A0A0A6P975"/>
<reference evidence="1 2" key="1">
    <citation type="journal article" date="2016" name="Front. Microbiol.">
        <title>Single-Cell (Meta-)Genomics of a Dimorphic Candidatus Thiomargarita nelsonii Reveals Genomic Plasticity.</title>
        <authorList>
            <person name="Flood B.E."/>
            <person name="Fliss P."/>
            <person name="Jones D.S."/>
            <person name="Dick G.J."/>
            <person name="Jain S."/>
            <person name="Kaster A.K."/>
            <person name="Winkel M."/>
            <person name="Mussmann M."/>
            <person name="Bailey J."/>
        </authorList>
    </citation>
    <scope>NUCLEOTIDE SEQUENCE [LARGE SCALE GENOMIC DNA]</scope>
    <source>
        <strain evidence="1">Hydrate Ridge</strain>
    </source>
</reference>
<dbReference type="Gene3D" id="3.30.160.250">
    <property type="match status" value="1"/>
</dbReference>
<dbReference type="InterPro" id="IPR035069">
    <property type="entry name" value="TTHA1013/TTHA0281-like"/>
</dbReference>
<evidence type="ECO:0000313" key="2">
    <source>
        <dbReference type="Proteomes" id="UP000030428"/>
    </source>
</evidence>
<protein>
    <recommendedName>
        <fullName evidence="3">HicB-like antitoxin of toxin-antitoxin system domain-containing protein</fullName>
    </recommendedName>
</protein>
<accession>A0A0A6P975</accession>
<dbReference type="EMBL" id="JSZA02000010">
    <property type="protein sequence ID" value="KHD11019.1"/>
    <property type="molecule type" value="Genomic_DNA"/>
</dbReference>